<keyword evidence="4" id="KW-1185">Reference proteome</keyword>
<evidence type="ECO:0000313" key="3">
    <source>
        <dbReference type="EMBL" id="TFJ90673.1"/>
    </source>
</evidence>
<dbReference type="EMBL" id="SRHY01000073">
    <property type="protein sequence ID" value="TFJ90673.1"/>
    <property type="molecule type" value="Genomic_DNA"/>
</dbReference>
<feature type="transmembrane region" description="Helical" evidence="1">
    <location>
        <begin position="84"/>
        <end position="102"/>
    </location>
</feature>
<name>A0A4Y9AA27_9BACI</name>
<evidence type="ECO:0000313" key="4">
    <source>
        <dbReference type="Proteomes" id="UP000298484"/>
    </source>
</evidence>
<feature type="transmembrane region" description="Helical" evidence="1">
    <location>
        <begin position="12"/>
        <end position="42"/>
    </location>
</feature>
<comment type="caution">
    <text evidence="3">The sequence shown here is derived from an EMBL/GenBank/DDBJ whole genome shotgun (WGS) entry which is preliminary data.</text>
</comment>
<keyword evidence="1" id="KW-1133">Transmembrane helix</keyword>
<protein>
    <submittedName>
        <fullName evidence="3">DUF4064 domain-containing protein</fullName>
    </submittedName>
</protein>
<dbReference type="InterPro" id="IPR025273">
    <property type="entry name" value="DUF4064"/>
</dbReference>
<keyword evidence="1" id="KW-0812">Transmembrane</keyword>
<dbReference type="Proteomes" id="UP000298484">
    <property type="component" value="Unassembled WGS sequence"/>
</dbReference>
<reference evidence="3 4" key="1">
    <citation type="submission" date="2019-03" db="EMBL/GenBank/DDBJ databases">
        <title>Genome sequence of Lentibacillus salicampi ATCC BAA-719.</title>
        <authorList>
            <person name="Maclea K.S."/>
            <person name="Simoes Junior M."/>
        </authorList>
    </citation>
    <scope>NUCLEOTIDE SEQUENCE [LARGE SCALE GENOMIC DNA]</scope>
    <source>
        <strain evidence="3 4">ATCC BAA-719</strain>
    </source>
</reference>
<evidence type="ECO:0000256" key="1">
    <source>
        <dbReference type="SAM" id="Phobius"/>
    </source>
</evidence>
<keyword evidence="1" id="KW-0472">Membrane</keyword>
<dbReference type="Pfam" id="PF13273">
    <property type="entry name" value="DUF4064"/>
    <property type="match status" value="1"/>
</dbReference>
<proteinExistence type="predicted"/>
<feature type="transmembrane region" description="Helical" evidence="1">
    <location>
        <begin position="54"/>
        <end position="77"/>
    </location>
</feature>
<dbReference type="AlphaFoldDB" id="A0A4Y9AA27"/>
<feature type="domain" description="DUF4064" evidence="2">
    <location>
        <begin position="10"/>
        <end position="97"/>
    </location>
</feature>
<organism evidence="3 4">
    <name type="scientific">Lentibacillus salicampi</name>
    <dbReference type="NCBI Taxonomy" id="175306"/>
    <lineage>
        <taxon>Bacteria</taxon>
        <taxon>Bacillati</taxon>
        <taxon>Bacillota</taxon>
        <taxon>Bacilli</taxon>
        <taxon>Bacillales</taxon>
        <taxon>Bacillaceae</taxon>
        <taxon>Lentibacillus</taxon>
    </lineage>
</organism>
<gene>
    <name evidence="3" type="ORF">E4U82_19075</name>
</gene>
<dbReference type="OrthoDB" id="2357232at2"/>
<evidence type="ECO:0000259" key="2">
    <source>
        <dbReference type="Pfam" id="PF13273"/>
    </source>
</evidence>
<accession>A0A4Y9AA27</accession>
<sequence length="131" mass="14182">MSRRRDTGLKRTAEITLGVIALALQLLVIILLVSFMVFFSFQFPEMMSEKFVPWYAWFVVAVHATGFILGVIALVLLKSKPKTAGIVLIATSIVMLLLTLGGTLIQSALFIIAGIMCLARTPVGTLKGASL</sequence>